<dbReference type="EMBL" id="KZ678653">
    <property type="protein sequence ID" value="PSR77495.1"/>
    <property type="molecule type" value="Genomic_DNA"/>
</dbReference>
<dbReference type="AlphaFoldDB" id="A0A2T2ZV14"/>
<accession>A0A2T2ZV14</accession>
<proteinExistence type="predicted"/>
<evidence type="ECO:0000313" key="2">
    <source>
        <dbReference type="Proteomes" id="UP000241462"/>
    </source>
</evidence>
<dbReference type="InParanoid" id="A0A2T2ZV14"/>
<dbReference type="Proteomes" id="UP000241462">
    <property type="component" value="Unassembled WGS sequence"/>
</dbReference>
<organism evidence="1 2">
    <name type="scientific">Coniella lustricola</name>
    <dbReference type="NCBI Taxonomy" id="2025994"/>
    <lineage>
        <taxon>Eukaryota</taxon>
        <taxon>Fungi</taxon>
        <taxon>Dikarya</taxon>
        <taxon>Ascomycota</taxon>
        <taxon>Pezizomycotina</taxon>
        <taxon>Sordariomycetes</taxon>
        <taxon>Sordariomycetidae</taxon>
        <taxon>Diaporthales</taxon>
        <taxon>Schizoparmaceae</taxon>
        <taxon>Coniella</taxon>
    </lineage>
</organism>
<evidence type="ECO:0000313" key="1">
    <source>
        <dbReference type="EMBL" id="PSR77495.1"/>
    </source>
</evidence>
<reference evidence="1 2" key="1">
    <citation type="journal article" date="2018" name="Mycol. Prog.">
        <title>Coniella lustricola, a new species from submerged detritus.</title>
        <authorList>
            <person name="Raudabaugh D.B."/>
            <person name="Iturriaga T."/>
            <person name="Carver A."/>
            <person name="Mondo S."/>
            <person name="Pangilinan J."/>
            <person name="Lipzen A."/>
            <person name="He G."/>
            <person name="Amirebrahimi M."/>
            <person name="Grigoriev I.V."/>
            <person name="Miller A.N."/>
        </authorList>
    </citation>
    <scope>NUCLEOTIDE SEQUENCE [LARGE SCALE GENOMIC DNA]</scope>
    <source>
        <strain evidence="1 2">B22-T-1</strain>
    </source>
</reference>
<keyword evidence="2" id="KW-1185">Reference proteome</keyword>
<gene>
    <name evidence="1" type="ORF">BD289DRAFT_145971</name>
</gene>
<name>A0A2T2ZV14_9PEZI</name>
<protein>
    <submittedName>
        <fullName evidence="1">Uncharacterized protein</fullName>
    </submittedName>
</protein>
<sequence length="165" mass="17498">MSVHKSASRQAHTDQAIRTAQVGISEVLLENQTPVWNIISACLNTDLQQFHSPTIDNRRERKNRGVCTGLSQRPPALGLWFPVQKYNSCHNISIMGCVSVSVSVGVGVRKQEGDNKNKLIDVTLGALPGEVLSCAVTALGIPCGYKAGWPCGGFSKAGLAGAPGD</sequence>